<accession>A0ABV1ZUY0</accession>
<keyword evidence="2" id="KW-0472">Membrane</keyword>
<keyword evidence="2" id="KW-0812">Transmembrane</keyword>
<evidence type="ECO:0000256" key="2">
    <source>
        <dbReference type="SAM" id="Phobius"/>
    </source>
</evidence>
<organism evidence="4 5">
    <name type="scientific">Nocardiopsis tropica</name>
    <dbReference type="NCBI Taxonomy" id="109330"/>
    <lineage>
        <taxon>Bacteria</taxon>
        <taxon>Bacillati</taxon>
        <taxon>Actinomycetota</taxon>
        <taxon>Actinomycetes</taxon>
        <taxon>Streptosporangiales</taxon>
        <taxon>Nocardiopsidaceae</taxon>
        <taxon>Nocardiopsis</taxon>
    </lineage>
</organism>
<feature type="transmembrane region" description="Helical" evidence="2">
    <location>
        <begin position="114"/>
        <end position="132"/>
    </location>
</feature>
<feature type="region of interest" description="Disordered" evidence="1">
    <location>
        <begin position="56"/>
        <end position="110"/>
    </location>
</feature>
<feature type="transmembrane region" description="Helical" evidence="2">
    <location>
        <begin position="138"/>
        <end position="158"/>
    </location>
</feature>
<feature type="compositionally biased region" description="Basic and acidic residues" evidence="1">
    <location>
        <begin position="94"/>
        <end position="106"/>
    </location>
</feature>
<evidence type="ECO:0000313" key="5">
    <source>
        <dbReference type="Proteomes" id="UP001432401"/>
    </source>
</evidence>
<gene>
    <name evidence="4" type="ORF">ABUK86_13870</name>
</gene>
<feature type="domain" description="DUF1707" evidence="3">
    <location>
        <begin position="10"/>
        <end position="61"/>
    </location>
</feature>
<reference evidence="4 5" key="1">
    <citation type="submission" date="2024-06" db="EMBL/GenBank/DDBJ databases">
        <authorList>
            <person name="Bataeva Y.V."/>
            <person name="Grigorian L.N."/>
            <person name="Solomentsev V.I."/>
        </authorList>
    </citation>
    <scope>NUCLEOTIDE SEQUENCE [LARGE SCALE GENOMIC DNA]</scope>
    <source>
        <strain evidence="5">SCPM-O-B-12605 (RCAM04882)</strain>
    </source>
</reference>
<dbReference type="Proteomes" id="UP001432401">
    <property type="component" value="Unassembled WGS sequence"/>
</dbReference>
<evidence type="ECO:0000259" key="3">
    <source>
        <dbReference type="Pfam" id="PF08044"/>
    </source>
</evidence>
<evidence type="ECO:0000256" key="1">
    <source>
        <dbReference type="SAM" id="MobiDB-lite"/>
    </source>
</evidence>
<comment type="caution">
    <text evidence="4">The sequence shown here is derived from an EMBL/GenBank/DDBJ whole genome shotgun (WGS) entry which is preliminary data.</text>
</comment>
<feature type="region of interest" description="Disordered" evidence="1">
    <location>
        <begin position="1"/>
        <end position="38"/>
    </location>
</feature>
<sequence length="187" mass="19668">MAGTDPDRYRLSDRERDEALERLRTALEEGRLDPEEHGARAGAVLEAVANTDLVPLFEDLPPESRPSALAVPGDAEPGDGRPPTPAGKAGRPPARREGGKGSSDRRNRPHTGGLVIWGGIMFVLWGVPSISSGNTGAVFAWLFFLLVLLVPGAVVATVQTVRGRSDGGSRALSTSRTRENGSAPPSG</sequence>
<proteinExistence type="predicted"/>
<dbReference type="Pfam" id="PF08044">
    <property type="entry name" value="DUF1707"/>
    <property type="match status" value="1"/>
</dbReference>
<protein>
    <submittedName>
        <fullName evidence="4">DUF1707 domain-containing protein</fullName>
    </submittedName>
</protein>
<dbReference type="InterPro" id="IPR012551">
    <property type="entry name" value="DUF1707_SHOCT-like"/>
</dbReference>
<keyword evidence="2" id="KW-1133">Transmembrane helix</keyword>
<feature type="region of interest" description="Disordered" evidence="1">
    <location>
        <begin position="163"/>
        <end position="187"/>
    </location>
</feature>
<keyword evidence="5" id="KW-1185">Reference proteome</keyword>
<name>A0ABV1ZUY0_9ACTN</name>
<evidence type="ECO:0000313" key="4">
    <source>
        <dbReference type="EMBL" id="MES0834864.1"/>
    </source>
</evidence>
<dbReference type="EMBL" id="JBEQNB010000007">
    <property type="protein sequence ID" value="MES0834864.1"/>
    <property type="molecule type" value="Genomic_DNA"/>
</dbReference>
<dbReference type="RefSeq" id="WP_352983982.1">
    <property type="nucleotide sequence ID" value="NZ_JBEQNA010000009.1"/>
</dbReference>